<dbReference type="GO" id="GO:0003677">
    <property type="term" value="F:DNA binding"/>
    <property type="evidence" value="ECO:0007669"/>
    <property type="project" value="UniProtKB-KW"/>
</dbReference>
<dbReference type="InterPro" id="IPR013656">
    <property type="entry name" value="PAS_4"/>
</dbReference>
<dbReference type="PROSITE" id="PS50043">
    <property type="entry name" value="HTH_LUXR_2"/>
    <property type="match status" value="1"/>
</dbReference>
<sequence length="241" mass="28402">MKWRINIMTSIQNSIKRYSSSPQSLISFMEHSEEHWFIKDTESRYIYMNNTALSYFNVPSGFSMEGRLDKEVPLQSSQDLWPELVEHDKNVIEKNKMLSAIEIHYYGKSNNQVPHLCNKSPLYDDKNQIIGLVCHGRAIEIPTCLYYMNRLNRNTIQFDAPNDTFTKRELEVIFWAQQRLTAKEIAKRLDISYQTVEGHLKLIYKKADVHSNFQLIEYCKHTGLDRYIPTDFIRKGVQLIN</sequence>
<dbReference type="SUPFAM" id="SSF55785">
    <property type="entry name" value="PYP-like sensor domain (PAS domain)"/>
    <property type="match status" value="1"/>
</dbReference>
<dbReference type="InterPro" id="IPR036388">
    <property type="entry name" value="WH-like_DNA-bd_sf"/>
</dbReference>
<name>D2U0S8_9GAMM</name>
<dbReference type="GO" id="GO:0006355">
    <property type="term" value="P:regulation of DNA-templated transcription"/>
    <property type="evidence" value="ECO:0007669"/>
    <property type="project" value="InterPro"/>
</dbReference>
<evidence type="ECO:0000256" key="1">
    <source>
        <dbReference type="ARBA" id="ARBA00023015"/>
    </source>
</evidence>
<dbReference type="InterPro" id="IPR016032">
    <property type="entry name" value="Sig_transdc_resp-reg_C-effctor"/>
</dbReference>
<dbReference type="InterPro" id="IPR035965">
    <property type="entry name" value="PAS-like_dom_sf"/>
</dbReference>
<dbReference type="PANTHER" id="PTHR44688:SF16">
    <property type="entry name" value="DNA-BINDING TRANSCRIPTIONAL ACTIVATOR DEVR_DOSR"/>
    <property type="match status" value="1"/>
</dbReference>
<gene>
    <name evidence="5" type="ORF">ARN_21160</name>
</gene>
<keyword evidence="1" id="KW-0805">Transcription regulation</keyword>
<accession>D2U0S8</accession>
<dbReference type="Pfam" id="PF00196">
    <property type="entry name" value="GerE"/>
    <property type="match status" value="1"/>
</dbReference>
<feature type="domain" description="HTH luxR-type" evidence="4">
    <location>
        <begin position="158"/>
        <end position="223"/>
    </location>
</feature>
<reference evidence="5" key="1">
    <citation type="journal article" date="2010" name="Insect Mol. Biol.">
        <title>The draft genome sequence of Arsenophonus nasoniae, son-killer bacterium of Nasonia vitripennis, reveals genes associated with virulence and symbiosis.</title>
        <authorList>
            <person name="Wilkes T."/>
            <person name="Darby A.C."/>
            <person name="Choi J."/>
            <person name="Colborne J.K."/>
            <person name="Werren J.H."/>
            <person name="Hurst G.D.D."/>
        </authorList>
    </citation>
    <scope>NUCLEOTIDE SEQUENCE</scope>
</reference>
<proteinExistence type="predicted"/>
<evidence type="ECO:0000256" key="2">
    <source>
        <dbReference type="ARBA" id="ARBA00023125"/>
    </source>
</evidence>
<dbReference type="Gene3D" id="3.30.450.20">
    <property type="entry name" value="PAS domain"/>
    <property type="match status" value="1"/>
</dbReference>
<dbReference type="EMBL" id="FN545218">
    <property type="protein sequence ID" value="CBA74074.1"/>
    <property type="molecule type" value="Genomic_DNA"/>
</dbReference>
<dbReference type="SMART" id="SM00421">
    <property type="entry name" value="HTH_LUXR"/>
    <property type="match status" value="1"/>
</dbReference>
<evidence type="ECO:0000313" key="5">
    <source>
        <dbReference type="EMBL" id="CBA74074.1"/>
    </source>
</evidence>
<organism evidence="5">
    <name type="scientific">Arsenophonus nasoniae</name>
    <name type="common">son-killer infecting Nasonia vitripennis</name>
    <dbReference type="NCBI Taxonomy" id="638"/>
    <lineage>
        <taxon>Bacteria</taxon>
        <taxon>Pseudomonadati</taxon>
        <taxon>Pseudomonadota</taxon>
        <taxon>Gammaproteobacteria</taxon>
        <taxon>Enterobacterales</taxon>
        <taxon>Morganellaceae</taxon>
        <taxon>Arsenophonus</taxon>
    </lineage>
</organism>
<protein>
    <submittedName>
        <fullName evidence="5">LuxR family transcriptional regulatory protein</fullName>
    </submittedName>
</protein>
<keyword evidence="3" id="KW-0804">Transcription</keyword>
<dbReference type="AlphaFoldDB" id="D2U0S8"/>
<dbReference type="Pfam" id="PF08448">
    <property type="entry name" value="PAS_4"/>
    <property type="match status" value="1"/>
</dbReference>
<dbReference type="InterPro" id="IPR000792">
    <property type="entry name" value="Tscrpt_reg_LuxR_C"/>
</dbReference>
<dbReference type="CDD" id="cd06170">
    <property type="entry name" value="LuxR_C_like"/>
    <property type="match status" value="1"/>
</dbReference>
<dbReference type="Gene3D" id="1.10.10.10">
    <property type="entry name" value="Winged helix-like DNA-binding domain superfamily/Winged helix DNA-binding domain"/>
    <property type="match status" value="1"/>
</dbReference>
<evidence type="ECO:0000259" key="4">
    <source>
        <dbReference type="PROSITE" id="PS50043"/>
    </source>
</evidence>
<keyword evidence="2" id="KW-0238">DNA-binding</keyword>
<dbReference type="SUPFAM" id="SSF46894">
    <property type="entry name" value="C-terminal effector domain of the bipartite response regulators"/>
    <property type="match status" value="1"/>
</dbReference>
<evidence type="ECO:0000256" key="3">
    <source>
        <dbReference type="ARBA" id="ARBA00023163"/>
    </source>
</evidence>
<dbReference type="PANTHER" id="PTHR44688">
    <property type="entry name" value="DNA-BINDING TRANSCRIPTIONAL ACTIVATOR DEVR_DOSR"/>
    <property type="match status" value="1"/>
</dbReference>
<dbReference type="PRINTS" id="PR00038">
    <property type="entry name" value="HTHLUXR"/>
</dbReference>